<dbReference type="Proteomes" id="UP000095286">
    <property type="component" value="Unplaced"/>
</dbReference>
<name>A0AC35U5E7_9BILA</name>
<evidence type="ECO:0000313" key="1">
    <source>
        <dbReference type="Proteomes" id="UP000095286"/>
    </source>
</evidence>
<organism evidence="1 2">
    <name type="scientific">Rhabditophanes sp. KR3021</name>
    <dbReference type="NCBI Taxonomy" id="114890"/>
    <lineage>
        <taxon>Eukaryota</taxon>
        <taxon>Metazoa</taxon>
        <taxon>Ecdysozoa</taxon>
        <taxon>Nematoda</taxon>
        <taxon>Chromadorea</taxon>
        <taxon>Rhabditida</taxon>
        <taxon>Tylenchina</taxon>
        <taxon>Panagrolaimomorpha</taxon>
        <taxon>Strongyloidoidea</taxon>
        <taxon>Alloionematidae</taxon>
        <taxon>Rhabditophanes</taxon>
    </lineage>
</organism>
<accession>A0AC35U5E7</accession>
<sequence>MNYFYFIGCILLVSASLSQANPSKRYSGFGVASVSTISSSLGCVVTGPKLFINGIYTRDLNDTELQEVSTYKTNLDTFKESVKTYVEAQRKKMPSDRYTLFGFSNDEDNSVPTSTQAPSAASATAATLPDPPKKPSFCNDNDTTQYIFDGCKVQGNKVYIGNTFARNLTSSEIQQLQNFDAQWTQYQAYVQSTIQKQDLNIKQNDPITSAVKATKGKFFTYTLHSGRIFSKTVDVKWTATLAGKPNLPPWLHLFSSKHKAIAYLIGTPVTSSEMVSIHIIARKVDTFETAEQFLSIELVPDFRFSNFTQQIAELTLKDIDAEKLINNREKDIEKLESSIRQTFKGRDLNPYIFNIASTSNADEKTLALMRNKPPLGVLVQIGTQKKFHSNVIHLMKGLQNNFKYCNNSNIIPFNKYFEHKFNVNWCHFNIKNATLPKELLEIENKNEKNVYKNETMSEIQKLNQMTSKKDENSGKFSPYHHFWDSVLIFPLLAVICVILILVLSFIFFGRREGQHWRDYKTPKEQLQEYMSVRESQQKLRELSVQRQILMMGKNNSEDRRNSNTASGIQTFLQPKHPINESADKNNNSNKAMLYPAGQQPYRLATTCSSRSASRDPSTNEEIYDGMPYLGKSTTVGKQTVAEAAKATGSSLHLYKNPFDEKDEDEELMGHKEEIGNYSEIGDAVLKSHSYNMKR</sequence>
<reference evidence="2" key="1">
    <citation type="submission" date="2016-11" db="UniProtKB">
        <authorList>
            <consortium name="WormBaseParasite"/>
        </authorList>
    </citation>
    <scope>IDENTIFICATION</scope>
    <source>
        <strain evidence="2">KR3021</strain>
    </source>
</reference>
<protein>
    <submittedName>
        <fullName evidence="2">Protein PBN1</fullName>
    </submittedName>
</protein>
<proteinExistence type="predicted"/>
<evidence type="ECO:0000313" key="2">
    <source>
        <dbReference type="WBParaSite" id="RSKR_0000817100.1"/>
    </source>
</evidence>
<dbReference type="WBParaSite" id="RSKR_0000817100.1">
    <property type="protein sequence ID" value="RSKR_0000817100.1"/>
    <property type="gene ID" value="RSKR_0000817100"/>
</dbReference>